<evidence type="ECO:0000256" key="1">
    <source>
        <dbReference type="SAM" id="MobiDB-lite"/>
    </source>
</evidence>
<dbReference type="EMBL" id="CP036263">
    <property type="protein sequence ID" value="QDS97706.1"/>
    <property type="molecule type" value="Genomic_DNA"/>
</dbReference>
<dbReference type="RefSeq" id="WP_145058290.1">
    <property type="nucleotide sequence ID" value="NZ_CP036263.1"/>
</dbReference>
<sequence length="79" mass="8663">MNNQQREFKFTPGHESKEARCQRLLARLSSTGVLRASDLPKIDTTLSAAHQPQAERLMKSAKEASICASEGHNNTSLAP</sequence>
<gene>
    <name evidence="2" type="ORF">HG15A2_09700</name>
</gene>
<name>A0A517MS48_9BACT</name>
<dbReference type="AlphaFoldDB" id="A0A517MS48"/>
<dbReference type="Proteomes" id="UP000319852">
    <property type="component" value="Chromosome"/>
</dbReference>
<keyword evidence="3" id="KW-1185">Reference proteome</keyword>
<reference evidence="2 3" key="1">
    <citation type="submission" date="2019-02" db="EMBL/GenBank/DDBJ databases">
        <title>Deep-cultivation of Planctomycetes and their phenomic and genomic characterization uncovers novel biology.</title>
        <authorList>
            <person name="Wiegand S."/>
            <person name="Jogler M."/>
            <person name="Boedeker C."/>
            <person name="Pinto D."/>
            <person name="Vollmers J."/>
            <person name="Rivas-Marin E."/>
            <person name="Kohn T."/>
            <person name="Peeters S.H."/>
            <person name="Heuer A."/>
            <person name="Rast P."/>
            <person name="Oberbeckmann S."/>
            <person name="Bunk B."/>
            <person name="Jeske O."/>
            <person name="Meyerdierks A."/>
            <person name="Storesund J.E."/>
            <person name="Kallscheuer N."/>
            <person name="Luecker S."/>
            <person name="Lage O.M."/>
            <person name="Pohl T."/>
            <person name="Merkel B.J."/>
            <person name="Hornburger P."/>
            <person name="Mueller R.-W."/>
            <person name="Bruemmer F."/>
            <person name="Labrenz M."/>
            <person name="Spormann A.M."/>
            <person name="Op den Camp H."/>
            <person name="Overmann J."/>
            <person name="Amann R."/>
            <person name="Jetten M.S.M."/>
            <person name="Mascher T."/>
            <person name="Medema M.H."/>
            <person name="Devos D.P."/>
            <person name="Kaster A.-K."/>
            <person name="Ovreas L."/>
            <person name="Rohde M."/>
            <person name="Galperin M.Y."/>
            <person name="Jogler C."/>
        </authorList>
    </citation>
    <scope>NUCLEOTIDE SEQUENCE [LARGE SCALE GENOMIC DNA]</scope>
    <source>
        <strain evidence="2 3">HG15A2</strain>
    </source>
</reference>
<protein>
    <submittedName>
        <fullName evidence="2">Uncharacterized protein</fullName>
    </submittedName>
</protein>
<organism evidence="2 3">
    <name type="scientific">Adhaeretor mobilis</name>
    <dbReference type="NCBI Taxonomy" id="1930276"/>
    <lineage>
        <taxon>Bacteria</taxon>
        <taxon>Pseudomonadati</taxon>
        <taxon>Planctomycetota</taxon>
        <taxon>Planctomycetia</taxon>
        <taxon>Pirellulales</taxon>
        <taxon>Lacipirellulaceae</taxon>
        <taxon>Adhaeretor</taxon>
    </lineage>
</organism>
<proteinExistence type="predicted"/>
<dbReference type="KEGG" id="amob:HG15A2_09700"/>
<feature type="region of interest" description="Disordered" evidence="1">
    <location>
        <begin position="60"/>
        <end position="79"/>
    </location>
</feature>
<evidence type="ECO:0000313" key="3">
    <source>
        <dbReference type="Proteomes" id="UP000319852"/>
    </source>
</evidence>
<accession>A0A517MS48</accession>
<evidence type="ECO:0000313" key="2">
    <source>
        <dbReference type="EMBL" id="QDS97706.1"/>
    </source>
</evidence>